<dbReference type="Pfam" id="PF00403">
    <property type="entry name" value="HMA"/>
    <property type="match status" value="1"/>
</dbReference>
<evidence type="ECO:0000256" key="1">
    <source>
        <dbReference type="ARBA" id="ARBA00022723"/>
    </source>
</evidence>
<dbReference type="PROSITE" id="PS50846">
    <property type="entry name" value="HMA_2"/>
    <property type="match status" value="1"/>
</dbReference>
<dbReference type="Proteomes" id="UP000183769">
    <property type="component" value="Unassembled WGS sequence"/>
</dbReference>
<feature type="domain" description="HMA" evidence="2">
    <location>
        <begin position="3"/>
        <end position="69"/>
    </location>
</feature>
<dbReference type="GO" id="GO:0046872">
    <property type="term" value="F:metal ion binding"/>
    <property type="evidence" value="ECO:0007669"/>
    <property type="project" value="UniProtKB-KW"/>
</dbReference>
<sequence length="71" mass="7788">MSETTQLRVMDFDCPSCASTVERALGNVEGVDDVEVHYSTGRVEIDYDDAVADVATFEQTIENQGYTPQPA</sequence>
<keyword evidence="1" id="KW-0479">Metal-binding</keyword>
<reference evidence="4" key="1">
    <citation type="submission" date="2016-10" db="EMBL/GenBank/DDBJ databases">
        <authorList>
            <person name="Varghese N."/>
            <person name="Submissions S."/>
        </authorList>
    </citation>
    <scope>NUCLEOTIDE SEQUENCE [LARGE SCALE GENOMIC DNA]</scope>
    <source>
        <strain evidence="4">CGMCC 1.10329</strain>
    </source>
</reference>
<dbReference type="OrthoDB" id="146688at2157"/>
<gene>
    <name evidence="3" type="ORF">SAMN05216277_1136</name>
</gene>
<proteinExistence type="predicted"/>
<accession>A0A1I5ULA3</accession>
<organism evidence="3 4">
    <name type="scientific">Halolamina pelagica</name>
    <dbReference type="NCBI Taxonomy" id="699431"/>
    <lineage>
        <taxon>Archaea</taxon>
        <taxon>Methanobacteriati</taxon>
        <taxon>Methanobacteriota</taxon>
        <taxon>Stenosarchaea group</taxon>
        <taxon>Halobacteria</taxon>
        <taxon>Halobacteriales</taxon>
        <taxon>Haloferacaceae</taxon>
    </lineage>
</organism>
<evidence type="ECO:0000259" key="2">
    <source>
        <dbReference type="PROSITE" id="PS50846"/>
    </source>
</evidence>
<dbReference type="InterPro" id="IPR017969">
    <property type="entry name" value="Heavy-metal-associated_CS"/>
</dbReference>
<name>A0A1I5ULA3_9EURY</name>
<dbReference type="CDD" id="cd00371">
    <property type="entry name" value="HMA"/>
    <property type="match status" value="1"/>
</dbReference>
<dbReference type="Gene3D" id="3.30.70.100">
    <property type="match status" value="1"/>
</dbReference>
<dbReference type="EMBL" id="FOXI01000013">
    <property type="protein sequence ID" value="SFP95386.1"/>
    <property type="molecule type" value="Genomic_DNA"/>
</dbReference>
<dbReference type="InterPro" id="IPR036163">
    <property type="entry name" value="HMA_dom_sf"/>
</dbReference>
<evidence type="ECO:0000313" key="4">
    <source>
        <dbReference type="Proteomes" id="UP000183769"/>
    </source>
</evidence>
<dbReference type="InterPro" id="IPR006121">
    <property type="entry name" value="HMA_dom"/>
</dbReference>
<dbReference type="AlphaFoldDB" id="A0A1I5ULA3"/>
<keyword evidence="4" id="KW-1185">Reference proteome</keyword>
<evidence type="ECO:0000313" key="3">
    <source>
        <dbReference type="EMBL" id="SFP95386.1"/>
    </source>
</evidence>
<protein>
    <submittedName>
        <fullName evidence="3">Copper chaperone CopZ</fullName>
    </submittedName>
</protein>
<dbReference type="PROSITE" id="PS01047">
    <property type="entry name" value="HMA_1"/>
    <property type="match status" value="1"/>
</dbReference>
<dbReference type="SUPFAM" id="SSF55008">
    <property type="entry name" value="HMA, heavy metal-associated domain"/>
    <property type="match status" value="1"/>
</dbReference>
<dbReference type="RefSeq" id="WP_074879462.1">
    <property type="nucleotide sequence ID" value="NZ_FOXI01000013.1"/>
</dbReference>